<evidence type="ECO:0000313" key="2">
    <source>
        <dbReference type="EMBL" id="TCZ70443.1"/>
    </source>
</evidence>
<sequence>MNLRLLLLFSFTLLGALGASAQYTLKGTVYDSSRNYALSAVIVSSTAGNSVVTGAEGAYSLPVSDKDSVWFTFLGKPTLKYAVKTIPDLSQFDIALRVPATGSRYKVLKEVVVYGRNYRIDSARNRQEYARAFDFQRPNLGTMTSVGAGGAGIDVNELIRLFQFRKNKSSARFQARLLAEEEQKYIDNRFSKPLIRRLTGLTGPDLDAFQERFRPSVEFTRGASDYDFQTYIKLCYDAWMGKTPAPPEQQ</sequence>
<evidence type="ECO:0000313" key="3">
    <source>
        <dbReference type="Proteomes" id="UP000295164"/>
    </source>
</evidence>
<feature type="chain" id="PRO_5020295798" description="Carboxypeptidase-like regulatory domain-containing protein" evidence="1">
    <location>
        <begin position="22"/>
        <end position="250"/>
    </location>
</feature>
<name>A0A4R4E244_9BACT</name>
<protein>
    <recommendedName>
        <fullName evidence="4">Carboxypeptidase-like regulatory domain-containing protein</fullName>
    </recommendedName>
</protein>
<evidence type="ECO:0008006" key="4">
    <source>
        <dbReference type="Google" id="ProtNLM"/>
    </source>
</evidence>
<dbReference type="OrthoDB" id="714262at2"/>
<keyword evidence="3" id="KW-1185">Reference proteome</keyword>
<dbReference type="InterPro" id="IPR008969">
    <property type="entry name" value="CarboxyPept-like_regulatory"/>
</dbReference>
<organism evidence="2 3">
    <name type="scientific">Flaviaesturariibacter aridisoli</name>
    <dbReference type="NCBI Taxonomy" id="2545761"/>
    <lineage>
        <taxon>Bacteria</taxon>
        <taxon>Pseudomonadati</taxon>
        <taxon>Bacteroidota</taxon>
        <taxon>Chitinophagia</taxon>
        <taxon>Chitinophagales</taxon>
        <taxon>Chitinophagaceae</taxon>
        <taxon>Flaviaestuariibacter</taxon>
    </lineage>
</organism>
<proteinExistence type="predicted"/>
<reference evidence="2 3" key="1">
    <citation type="submission" date="2019-03" db="EMBL/GenBank/DDBJ databases">
        <authorList>
            <person name="Kim M.K.M."/>
        </authorList>
    </citation>
    <scope>NUCLEOTIDE SEQUENCE [LARGE SCALE GENOMIC DNA]</scope>
    <source>
        <strain evidence="2 3">17J68-15</strain>
    </source>
</reference>
<feature type="signal peptide" evidence="1">
    <location>
        <begin position="1"/>
        <end position="21"/>
    </location>
</feature>
<keyword evidence="1" id="KW-0732">Signal</keyword>
<dbReference type="EMBL" id="SKFH01000016">
    <property type="protein sequence ID" value="TCZ70443.1"/>
    <property type="molecule type" value="Genomic_DNA"/>
</dbReference>
<dbReference type="SUPFAM" id="SSF49464">
    <property type="entry name" value="Carboxypeptidase regulatory domain-like"/>
    <property type="match status" value="1"/>
</dbReference>
<dbReference type="Proteomes" id="UP000295164">
    <property type="component" value="Unassembled WGS sequence"/>
</dbReference>
<dbReference type="AlphaFoldDB" id="A0A4R4E244"/>
<evidence type="ECO:0000256" key="1">
    <source>
        <dbReference type="SAM" id="SignalP"/>
    </source>
</evidence>
<accession>A0A4R4E244</accession>
<comment type="caution">
    <text evidence="2">The sequence shown here is derived from an EMBL/GenBank/DDBJ whole genome shotgun (WGS) entry which is preliminary data.</text>
</comment>
<gene>
    <name evidence="2" type="ORF">E0486_10835</name>
</gene>
<dbReference type="RefSeq" id="WP_131852197.1">
    <property type="nucleotide sequence ID" value="NZ_SKFH01000016.1"/>
</dbReference>